<dbReference type="GO" id="GO:0006355">
    <property type="term" value="P:regulation of DNA-templated transcription"/>
    <property type="evidence" value="ECO:0007669"/>
    <property type="project" value="InterPro"/>
</dbReference>
<protein>
    <recommendedName>
        <fullName evidence="3">PHD finger protein 10</fullName>
    </recommendedName>
</protein>
<dbReference type="SMART" id="SM00249">
    <property type="entry name" value="PHD"/>
    <property type="match status" value="3"/>
</dbReference>
<dbReference type="EMBL" id="JAHWGI010000352">
    <property type="protein sequence ID" value="KAK3914146.1"/>
    <property type="molecule type" value="Genomic_DNA"/>
</dbReference>
<keyword evidence="16" id="KW-1185">Reference proteome</keyword>
<feature type="compositionally biased region" description="Acidic residues" evidence="13">
    <location>
        <begin position="1382"/>
        <end position="1394"/>
    </location>
</feature>
<evidence type="ECO:0000256" key="4">
    <source>
        <dbReference type="ARBA" id="ARBA00022723"/>
    </source>
</evidence>
<keyword evidence="8" id="KW-0524">Neurogenesis</keyword>
<feature type="compositionally biased region" description="Basic and acidic residues" evidence="13">
    <location>
        <begin position="885"/>
        <end position="896"/>
    </location>
</feature>
<dbReference type="Proteomes" id="UP001219518">
    <property type="component" value="Unassembled WGS sequence"/>
</dbReference>
<feature type="region of interest" description="Disordered" evidence="13">
    <location>
        <begin position="781"/>
        <end position="825"/>
    </location>
</feature>
<feature type="region of interest" description="Disordered" evidence="13">
    <location>
        <begin position="353"/>
        <end position="431"/>
    </location>
</feature>
<evidence type="ECO:0000256" key="9">
    <source>
        <dbReference type="ARBA" id="ARBA00023015"/>
    </source>
</evidence>
<dbReference type="CDD" id="cd15529">
    <property type="entry name" value="PHD2_PHF10"/>
    <property type="match status" value="1"/>
</dbReference>
<evidence type="ECO:0000256" key="11">
    <source>
        <dbReference type="ARBA" id="ARBA00023242"/>
    </source>
</evidence>
<keyword evidence="11" id="KW-0539">Nucleus</keyword>
<dbReference type="PROSITE" id="PS00354">
    <property type="entry name" value="HMGI_Y"/>
    <property type="match status" value="1"/>
</dbReference>
<accession>A0AAE1H4M5</accession>
<feature type="compositionally biased region" description="Basic and acidic residues" evidence="13">
    <location>
        <begin position="226"/>
        <end position="237"/>
    </location>
</feature>
<dbReference type="GO" id="GO:0071564">
    <property type="term" value="C:npBAF complex"/>
    <property type="evidence" value="ECO:0007669"/>
    <property type="project" value="InterPro"/>
</dbReference>
<feature type="region of interest" description="Disordered" evidence="13">
    <location>
        <begin position="693"/>
        <end position="717"/>
    </location>
</feature>
<evidence type="ECO:0000256" key="7">
    <source>
        <dbReference type="ARBA" id="ARBA00022833"/>
    </source>
</evidence>
<feature type="compositionally biased region" description="Basic and acidic residues" evidence="13">
    <location>
        <begin position="158"/>
        <end position="170"/>
    </location>
</feature>
<feature type="compositionally biased region" description="Low complexity" evidence="13">
    <location>
        <begin position="252"/>
        <end position="278"/>
    </location>
</feature>
<feature type="compositionally biased region" description="Polar residues" evidence="13">
    <location>
        <begin position="354"/>
        <end position="363"/>
    </location>
</feature>
<feature type="domain" description="PHD-type" evidence="14">
    <location>
        <begin position="1584"/>
        <end position="1641"/>
    </location>
</feature>
<feature type="compositionally biased region" description="Basic and acidic residues" evidence="13">
    <location>
        <begin position="703"/>
        <end position="717"/>
    </location>
</feature>
<gene>
    <name evidence="15" type="ORF">KUF71_023559</name>
</gene>
<evidence type="ECO:0000256" key="10">
    <source>
        <dbReference type="ARBA" id="ARBA00023163"/>
    </source>
</evidence>
<feature type="compositionally biased region" description="Acidic residues" evidence="13">
    <location>
        <begin position="862"/>
        <end position="872"/>
    </location>
</feature>
<feature type="compositionally biased region" description="Low complexity" evidence="13">
    <location>
        <begin position="918"/>
        <end position="931"/>
    </location>
</feature>
<feature type="compositionally biased region" description="Polar residues" evidence="13">
    <location>
        <begin position="1084"/>
        <end position="1100"/>
    </location>
</feature>
<dbReference type="CDD" id="cd15528">
    <property type="entry name" value="PHD1_PHF10"/>
    <property type="match status" value="1"/>
</dbReference>
<feature type="compositionally biased region" description="Basic and acidic residues" evidence="13">
    <location>
        <begin position="382"/>
        <end position="400"/>
    </location>
</feature>
<dbReference type="CDD" id="cd15489">
    <property type="entry name" value="PHD_SF"/>
    <property type="match status" value="1"/>
</dbReference>
<evidence type="ECO:0000313" key="15">
    <source>
        <dbReference type="EMBL" id="KAK3914146.1"/>
    </source>
</evidence>
<feature type="region of interest" description="Disordered" evidence="13">
    <location>
        <begin position="1080"/>
        <end position="1122"/>
    </location>
</feature>
<dbReference type="InterPro" id="IPR000637">
    <property type="entry name" value="HMGI/Y_DNA-bd_CS"/>
</dbReference>
<keyword evidence="9" id="KW-0805">Transcription regulation</keyword>
<feature type="compositionally biased region" description="Low complexity" evidence="13">
    <location>
        <begin position="1357"/>
        <end position="1381"/>
    </location>
</feature>
<dbReference type="Pfam" id="PF00628">
    <property type="entry name" value="PHD"/>
    <property type="match status" value="2"/>
</dbReference>
<dbReference type="Gene3D" id="3.30.40.10">
    <property type="entry name" value="Zinc/RING finger domain, C3HC4 (zinc finger)"/>
    <property type="match status" value="2"/>
</dbReference>
<dbReference type="GO" id="GO:0008270">
    <property type="term" value="F:zinc ion binding"/>
    <property type="evidence" value="ECO:0007669"/>
    <property type="project" value="UniProtKB-KW"/>
</dbReference>
<evidence type="ECO:0000256" key="13">
    <source>
        <dbReference type="SAM" id="MobiDB-lite"/>
    </source>
</evidence>
<evidence type="ECO:0000256" key="2">
    <source>
        <dbReference type="ARBA" id="ARBA00006097"/>
    </source>
</evidence>
<dbReference type="PANTHER" id="PTHR45888">
    <property type="entry name" value="HL01030P-RELATED"/>
    <property type="match status" value="1"/>
</dbReference>
<evidence type="ECO:0000256" key="3">
    <source>
        <dbReference type="ARBA" id="ARBA00016995"/>
    </source>
</evidence>
<dbReference type="PROSITE" id="PS50016">
    <property type="entry name" value="ZF_PHD_2"/>
    <property type="match status" value="2"/>
</dbReference>
<feature type="region of interest" description="Disordered" evidence="13">
    <location>
        <begin position="59"/>
        <end position="307"/>
    </location>
</feature>
<comment type="similarity">
    <text evidence="2">Belongs to the SAYP family.</text>
</comment>
<evidence type="ECO:0000256" key="8">
    <source>
        <dbReference type="ARBA" id="ARBA00022902"/>
    </source>
</evidence>
<feature type="compositionally biased region" description="Polar residues" evidence="13">
    <location>
        <begin position="68"/>
        <end position="88"/>
    </location>
</feature>
<name>A0AAE1H4M5_9NEOP</name>
<keyword evidence="5" id="KW-0677">Repeat</keyword>
<feature type="compositionally biased region" description="Basic and acidic residues" evidence="13">
    <location>
        <begin position="988"/>
        <end position="1009"/>
    </location>
</feature>
<dbReference type="GO" id="GO:0007399">
    <property type="term" value="P:nervous system development"/>
    <property type="evidence" value="ECO:0007669"/>
    <property type="project" value="UniProtKB-KW"/>
</dbReference>
<feature type="compositionally biased region" description="Basic and acidic residues" evidence="13">
    <location>
        <begin position="841"/>
        <end position="861"/>
    </location>
</feature>
<dbReference type="CDD" id="cd21085">
    <property type="entry name" value="WH_NTD_PHF10"/>
    <property type="match status" value="1"/>
</dbReference>
<feature type="compositionally biased region" description="Basic residues" evidence="13">
    <location>
        <begin position="946"/>
        <end position="957"/>
    </location>
</feature>
<evidence type="ECO:0000256" key="5">
    <source>
        <dbReference type="ARBA" id="ARBA00022737"/>
    </source>
</evidence>
<dbReference type="InterPro" id="IPR019787">
    <property type="entry name" value="Znf_PHD-finger"/>
</dbReference>
<keyword evidence="7" id="KW-0862">Zinc</keyword>
<dbReference type="PANTHER" id="PTHR45888:SF4">
    <property type="entry name" value="PHD FINGER PROTEIN 10"/>
    <property type="match status" value="1"/>
</dbReference>
<comment type="subcellular location">
    <subcellularLocation>
        <location evidence="1">Nucleus</location>
    </subcellularLocation>
</comment>
<feature type="domain" description="PHD-type" evidence="14">
    <location>
        <begin position="1469"/>
        <end position="1520"/>
    </location>
</feature>
<comment type="caution">
    <text evidence="15">The sequence shown here is derived from an EMBL/GenBank/DDBJ whole genome shotgun (WGS) entry which is preliminary data.</text>
</comment>
<proteinExistence type="inferred from homology"/>
<feature type="region of interest" description="Disordered" evidence="13">
    <location>
        <begin position="1"/>
        <end position="34"/>
    </location>
</feature>
<dbReference type="InterPro" id="IPR013083">
    <property type="entry name" value="Znf_RING/FYVE/PHD"/>
</dbReference>
<feature type="compositionally biased region" description="Polar residues" evidence="13">
    <location>
        <begin position="416"/>
        <end position="426"/>
    </location>
</feature>
<feature type="region of interest" description="Disordered" evidence="13">
    <location>
        <begin position="456"/>
        <end position="491"/>
    </location>
</feature>
<organism evidence="15 16">
    <name type="scientific">Frankliniella fusca</name>
    <dbReference type="NCBI Taxonomy" id="407009"/>
    <lineage>
        <taxon>Eukaryota</taxon>
        <taxon>Metazoa</taxon>
        <taxon>Ecdysozoa</taxon>
        <taxon>Arthropoda</taxon>
        <taxon>Hexapoda</taxon>
        <taxon>Insecta</taxon>
        <taxon>Pterygota</taxon>
        <taxon>Neoptera</taxon>
        <taxon>Paraneoptera</taxon>
        <taxon>Thysanoptera</taxon>
        <taxon>Terebrantia</taxon>
        <taxon>Thripoidea</taxon>
        <taxon>Thripidae</taxon>
        <taxon>Frankliniella</taxon>
    </lineage>
</organism>
<feature type="region of interest" description="Disordered" evidence="13">
    <location>
        <begin position="841"/>
        <end position="1063"/>
    </location>
</feature>
<keyword evidence="10" id="KW-0804">Transcription</keyword>
<dbReference type="InterPro" id="IPR011011">
    <property type="entry name" value="Znf_FYVE_PHD"/>
</dbReference>
<reference evidence="15" key="2">
    <citation type="journal article" date="2023" name="BMC Genomics">
        <title>Pest status, molecular evolution, and epigenetic factors derived from the genome assembly of Frankliniella fusca, a thysanopteran phytovirus vector.</title>
        <authorList>
            <person name="Catto M.A."/>
            <person name="Labadie P.E."/>
            <person name="Jacobson A.L."/>
            <person name="Kennedy G.G."/>
            <person name="Srinivasan R."/>
            <person name="Hunt B.G."/>
        </authorList>
    </citation>
    <scope>NUCLEOTIDE SEQUENCE</scope>
    <source>
        <strain evidence="15">PL_HMW_Pooled</strain>
    </source>
</reference>
<evidence type="ECO:0000259" key="14">
    <source>
        <dbReference type="PROSITE" id="PS50016"/>
    </source>
</evidence>
<feature type="compositionally biased region" description="Polar residues" evidence="13">
    <location>
        <begin position="458"/>
        <end position="470"/>
    </location>
</feature>
<dbReference type="InterPro" id="IPR001965">
    <property type="entry name" value="Znf_PHD"/>
</dbReference>
<sequence length="1658" mass="181659">MSANRPAFANSLVAMYGSSPETSDDEDSETGLKKTNKLCTETEVNSLEKLKDIACTSEEATDLKSQVDDQSAEVSISTPPESKVPTTHSELEETAVGTQLVESLITDTQSRIELNEDSPGDPKVVVPQESYDKDIESQESEEVSDTAFADMASNAKDSAVKEESRPKLIPDDNSSTFPIERKEPDDNPELSSEDSPSPKSITDVVQTPNPISDTSSMIPGDLRCSATDDKNIGEASRDPTIVSESDLESEQVDSNLSGDSSVSQSVESSEAVLSASANCQNTTENLKGDKETAATPGGRRLSRVRHPSVKAAEAAADAAFVAAVTPTRKNLKEAKIACALAKVSDSADVGVISKKNSAATLSSKNKKGRSSSADRTCPSEFSSKEESNLHEKSNTEEEKLSCISEEMTSSDDAAESEISQNKSSLSEVEKPVGIKLKISRESVQILDPHLSKLEVQIPSETAPSENTASPGGTKRLWKLKEGTLSPVPPLSPITLKIAKSKEGLEVVSTDNSPHTASSAESECARVEKITLKLSRDEGATIVKPCIDEPAENRQEKLTLKLVKDEHSNTFSAMQSQDDDDKNKLEKITLKLSKGDGACIVKRKETEAVSSISDQDCNKLEKITLKLSTDNNVSIKRQKDVASQLERGASASPEPGKVEKITLKVSKHDNISIVKPSSPTPSAGGIEKLTLKMSKDGTAAVSGKSHDDHPRDGESSKLEKITLKLSKDDGVSIVKPSSPVLDRKNLKVLKDEPLSPLSPLIISRSEDVEPQKERITLKLAKAGGHPSPVGVIDERSSWSIKSTDSDNVPSPVTSEPATPKSRSKRTLADALEGLSSAKRLKVADVGKSDEPEVLLEHKTQEKEEIEFVEEEVMDVTSPQMESDPLSEDHTASEEVKPDPLIVCPKEDSMDVIQLDSEDSQSGPPLGSEPSGPTVDVDVKSETPSTRAMRRKPRGRPRKSVLPPGAVPLSTPVTEEAPVITPTKPKREKVRPEPVESDRPKRSCKGREKPPPKPPKPVKPRGRAALNKLKAEQIQPEEPQLFEEETRMSADQSEAPASDPLISIGSSANGLVPKVLVSRLPETHFDSTGPNTTNDESQASQGSLSLISSTTESTPNRGNRKGRMEIDVDPQTQVEFTVDMIAEYIWPINDGDAYMIQEQISSYLGVKSFKRKYPNMQRRTVDHDERQYLLERRLVSEALCDLGLTALPSHEVLDVLCHDFPEKFDEYRRYTREKIQRELTNKQRAMLASGTKEDSKSKAMRNMASFNSTLNRNRRDQRRSCFDLQTFTVHYPENRRRNMAVPNPPRVGPYPLALVPGQYTDFYKEYTPAELRYFPVNTVLYGPLLPHEMMSSRLGGSDGSQTESSESSSSDSSSSDSDSSGSDSESDSETSSESGDDSSNQVGQGAVDSQDDVVDRPNAVCRVCEGDKNKNKLGRPEALIHCASCDKSGHLSCLDLTVDMMPHIRKYSWHCTDCKLCAQCNDTADEDKMLFCDMCDRGYHIYCVGLRKVPEGRWHCQECALCASCGARDPGGTEEHQAIQNLTAQDTSTKTADSPQWQHEFKKGDKGTRVYVRTLCVPCSKLWRKGRYCRLCWKCFTDQPEEEGLINCSICDRWMHAECCRKAGRIIDMEKLGSYLCELCQQKGARISGNKSPTKIQWKF</sequence>
<keyword evidence="6 12" id="KW-0863">Zinc-finger</keyword>
<dbReference type="InterPro" id="IPR038045">
    <property type="entry name" value="PHF10_PHD_finger_1"/>
</dbReference>
<feature type="region of interest" description="Disordered" evidence="13">
    <location>
        <begin position="1349"/>
        <end position="1409"/>
    </location>
</feature>
<dbReference type="SUPFAM" id="SSF57903">
    <property type="entry name" value="FYVE/PHD zinc finger"/>
    <property type="match status" value="3"/>
</dbReference>
<keyword evidence="4" id="KW-0479">Metal-binding</keyword>
<feature type="compositionally biased region" description="Polar residues" evidence="13">
    <location>
        <begin position="96"/>
        <end position="112"/>
    </location>
</feature>
<evidence type="ECO:0000313" key="16">
    <source>
        <dbReference type="Proteomes" id="UP001219518"/>
    </source>
</evidence>
<feature type="compositionally biased region" description="Low complexity" evidence="13">
    <location>
        <begin position="1101"/>
        <end position="1112"/>
    </location>
</feature>
<reference evidence="15" key="1">
    <citation type="submission" date="2021-07" db="EMBL/GenBank/DDBJ databases">
        <authorList>
            <person name="Catto M.A."/>
            <person name="Jacobson A."/>
            <person name="Kennedy G."/>
            <person name="Labadie P."/>
            <person name="Hunt B.G."/>
            <person name="Srinivasan R."/>
        </authorList>
    </citation>
    <scope>NUCLEOTIDE SEQUENCE</scope>
    <source>
        <strain evidence="15">PL_HMW_Pooled</strain>
        <tissue evidence="15">Head</tissue>
    </source>
</reference>
<feature type="compositionally biased region" description="Polar residues" evidence="13">
    <location>
        <begin position="193"/>
        <end position="217"/>
    </location>
</feature>
<evidence type="ECO:0000256" key="6">
    <source>
        <dbReference type="ARBA" id="ARBA00022771"/>
    </source>
</evidence>
<feature type="compositionally biased region" description="Polar residues" evidence="13">
    <location>
        <begin position="796"/>
        <end position="815"/>
    </location>
</feature>
<evidence type="ECO:0000256" key="1">
    <source>
        <dbReference type="ARBA" id="ARBA00004123"/>
    </source>
</evidence>
<evidence type="ECO:0000256" key="12">
    <source>
        <dbReference type="PROSITE-ProRule" id="PRU00146"/>
    </source>
</evidence>